<dbReference type="Proteomes" id="UP000036756">
    <property type="component" value="Unassembled WGS sequence"/>
</dbReference>
<dbReference type="Pfam" id="PF02272">
    <property type="entry name" value="DHHA1"/>
    <property type="match status" value="1"/>
</dbReference>
<dbReference type="PATRIC" id="fig|1121307.3.peg.2392"/>
<dbReference type="AlphaFoldDB" id="A0A0J8DB50"/>
<evidence type="ECO:0000259" key="2">
    <source>
        <dbReference type="Pfam" id="PF02272"/>
    </source>
</evidence>
<keyword evidence="4" id="KW-1185">Reference proteome</keyword>
<dbReference type="Pfam" id="PF01368">
    <property type="entry name" value="DHH"/>
    <property type="match status" value="1"/>
</dbReference>
<feature type="domain" description="DDH" evidence="1">
    <location>
        <begin position="17"/>
        <end position="156"/>
    </location>
</feature>
<dbReference type="InterPro" id="IPR001667">
    <property type="entry name" value="DDH_dom"/>
</dbReference>
<dbReference type="EMBL" id="LFVU01000003">
    <property type="protein sequence ID" value="KMT23062.1"/>
    <property type="molecule type" value="Genomic_DNA"/>
</dbReference>
<gene>
    <name evidence="3" type="primary">nrnA</name>
    <name evidence="3" type="ORF">CLCY_7c01090</name>
</gene>
<dbReference type="PANTHER" id="PTHR47618:SF1">
    <property type="entry name" value="BIFUNCTIONAL OLIGORIBONUCLEASE AND PAP PHOSPHATASE NRNA"/>
    <property type="match status" value="1"/>
</dbReference>
<dbReference type="InterPro" id="IPR051319">
    <property type="entry name" value="Oligoribo/pAp-PDE_c-di-AMP_PDE"/>
</dbReference>
<dbReference type="GO" id="GO:0003676">
    <property type="term" value="F:nucleic acid binding"/>
    <property type="evidence" value="ECO:0007669"/>
    <property type="project" value="InterPro"/>
</dbReference>
<dbReference type="InterPro" id="IPR038763">
    <property type="entry name" value="DHH_sf"/>
</dbReference>
<evidence type="ECO:0000313" key="3">
    <source>
        <dbReference type="EMBL" id="KMT23062.1"/>
    </source>
</evidence>
<comment type="caution">
    <text evidence="3">The sequence shown here is derived from an EMBL/GenBank/DDBJ whole genome shotgun (WGS) entry which is preliminary data.</text>
</comment>
<feature type="domain" description="DHHA1" evidence="2">
    <location>
        <begin position="219"/>
        <end position="314"/>
    </location>
</feature>
<dbReference type="EC" id="3.1.-.-" evidence="3"/>
<dbReference type="SUPFAM" id="SSF64182">
    <property type="entry name" value="DHH phosphoesterases"/>
    <property type="match status" value="1"/>
</dbReference>
<dbReference type="OrthoDB" id="9803668at2"/>
<name>A0A0J8DB50_CLOCY</name>
<dbReference type="GO" id="GO:0008441">
    <property type="term" value="F:3'(2'),5'-bisphosphate nucleotidase activity"/>
    <property type="evidence" value="ECO:0007669"/>
    <property type="project" value="UniProtKB-EC"/>
</dbReference>
<dbReference type="Gene3D" id="3.90.1640.10">
    <property type="entry name" value="inorganic pyrophosphatase (n-terminal core)"/>
    <property type="match status" value="1"/>
</dbReference>
<keyword evidence="3" id="KW-0378">Hydrolase</keyword>
<dbReference type="EC" id="3.1.3.7" evidence="3"/>
<protein>
    <submittedName>
        <fullName evidence="3">Bifunctional oligoribonuclease and PAP phosphatase NrnA</fullName>
        <ecNumber evidence="3">3.1.-.-</ecNumber>
        <ecNumber evidence="3">3.1.3.7</ecNumber>
    </submittedName>
</protein>
<evidence type="ECO:0000313" key="4">
    <source>
        <dbReference type="Proteomes" id="UP000036756"/>
    </source>
</evidence>
<dbReference type="RefSeq" id="WP_152668068.1">
    <property type="nucleotide sequence ID" value="NZ_LFVU01000003.1"/>
</dbReference>
<organism evidence="3 4">
    <name type="scientific">Clostridium cylindrosporum DSM 605</name>
    <dbReference type="NCBI Taxonomy" id="1121307"/>
    <lineage>
        <taxon>Bacteria</taxon>
        <taxon>Bacillati</taxon>
        <taxon>Bacillota</taxon>
        <taxon>Clostridia</taxon>
        <taxon>Eubacteriales</taxon>
        <taxon>Clostridiaceae</taxon>
        <taxon>Clostridium</taxon>
    </lineage>
</organism>
<evidence type="ECO:0000259" key="1">
    <source>
        <dbReference type="Pfam" id="PF01368"/>
    </source>
</evidence>
<dbReference type="InterPro" id="IPR003156">
    <property type="entry name" value="DHHA1_dom"/>
</dbReference>
<dbReference type="STRING" id="1121307.CLCY_7c01090"/>
<reference evidence="3 4" key="1">
    <citation type="submission" date="2015-06" db="EMBL/GenBank/DDBJ databases">
        <title>Draft genome sequence of the purine-degrading Clostridium cylindrosporum HC-1 (DSM 605).</title>
        <authorList>
            <person name="Poehlein A."/>
            <person name="Schiel-Bengelsdorf B."/>
            <person name="Bengelsdorf F."/>
            <person name="Daniel R."/>
            <person name="Duerre P."/>
        </authorList>
    </citation>
    <scope>NUCLEOTIDE SEQUENCE [LARGE SCALE GENOMIC DNA]</scope>
    <source>
        <strain evidence="3 4">DSM 605</strain>
    </source>
</reference>
<dbReference type="PANTHER" id="PTHR47618">
    <property type="entry name" value="BIFUNCTIONAL OLIGORIBONUCLEASE AND PAP PHOSPHATASE NRNA"/>
    <property type="match status" value="1"/>
</dbReference>
<accession>A0A0J8DB50</accession>
<sequence length="319" mass="35115">MNNIQDIIDLINSNNNFAIVSHTSPDGDCMGSMLGLYNSLVSYSKCVDVYLDDEIPKRLSFIPGAPNILNSFSPKEYDIIFALDCGDIKRLGSFSESLLASGKVVNIDHHLSNDMYGDVNLVIPDMSSVGEIIYNILAEGNLPINEKVAMCLYVSILSDTGGFKYSNTKPSTLITVSKLLEFNIDHSKIYTKLLSEKTKEQVILSSLVSSNLELYFNEKVALLYVTQDMLTKSNVNENDSGDLVNIARDIDTVEVGILIKEKHPELYKISLRSKDYFDVRCVAETFGGGGHTKAAGCAINGTFEEIKAKLLAEIKGNLL</sequence>
<dbReference type="Gene3D" id="3.10.310.30">
    <property type="match status" value="1"/>
</dbReference>
<proteinExistence type="predicted"/>